<feature type="chain" id="PRO_5026980601" evidence="1">
    <location>
        <begin position="22"/>
        <end position="142"/>
    </location>
</feature>
<protein>
    <submittedName>
        <fullName evidence="2">Uncharacterized protein</fullName>
    </submittedName>
</protein>
<feature type="signal peptide" evidence="1">
    <location>
        <begin position="1"/>
        <end position="21"/>
    </location>
</feature>
<sequence length="142" mass="15573">MKQLFTSFILTSAIASSAASAQSINFNFAGLGNSPLATQLQTHAGLWRDEWSRAKVQAFLDDFRSRYPNGSDVRSVLADAGLDCAQPPEDICTYAGVYTYDLGRPGYPPKRGAVRMDVVVNFDKAPWDVKATHEHIYGGVKK</sequence>
<evidence type="ECO:0000313" key="3">
    <source>
        <dbReference type="Proteomes" id="UP000448575"/>
    </source>
</evidence>
<comment type="caution">
    <text evidence="2">The sequence shown here is derived from an EMBL/GenBank/DDBJ whole genome shotgun (WGS) entry which is preliminary data.</text>
</comment>
<keyword evidence="3" id="KW-1185">Reference proteome</keyword>
<dbReference type="AlphaFoldDB" id="A0A6N9HJU3"/>
<dbReference type="Proteomes" id="UP000448575">
    <property type="component" value="Unassembled WGS sequence"/>
</dbReference>
<accession>A0A6N9HJU3</accession>
<organism evidence="2 3">
    <name type="scientific">Pseudoduganella guangdongensis</name>
    <dbReference type="NCBI Taxonomy" id="2692179"/>
    <lineage>
        <taxon>Bacteria</taxon>
        <taxon>Pseudomonadati</taxon>
        <taxon>Pseudomonadota</taxon>
        <taxon>Betaproteobacteria</taxon>
        <taxon>Burkholderiales</taxon>
        <taxon>Oxalobacteraceae</taxon>
        <taxon>Telluria group</taxon>
        <taxon>Pseudoduganella</taxon>
    </lineage>
</organism>
<gene>
    <name evidence="2" type="ORF">GTP41_17695</name>
</gene>
<reference evidence="2 3" key="1">
    <citation type="submission" date="2019-12" db="EMBL/GenBank/DDBJ databases">
        <title>Novel species isolated from a subtropical stream in China.</title>
        <authorList>
            <person name="Lu H."/>
        </authorList>
    </citation>
    <scope>NUCLEOTIDE SEQUENCE [LARGE SCALE GENOMIC DNA]</scope>
    <source>
        <strain evidence="2 3">DS3</strain>
    </source>
</reference>
<dbReference type="RefSeq" id="WP_161026898.1">
    <property type="nucleotide sequence ID" value="NZ_WWCJ01000012.1"/>
</dbReference>
<name>A0A6N9HJU3_9BURK</name>
<proteinExistence type="predicted"/>
<dbReference type="EMBL" id="WWCJ01000012">
    <property type="protein sequence ID" value="MYN03931.1"/>
    <property type="molecule type" value="Genomic_DNA"/>
</dbReference>
<keyword evidence="1" id="KW-0732">Signal</keyword>
<evidence type="ECO:0000256" key="1">
    <source>
        <dbReference type="SAM" id="SignalP"/>
    </source>
</evidence>
<evidence type="ECO:0000313" key="2">
    <source>
        <dbReference type="EMBL" id="MYN03931.1"/>
    </source>
</evidence>